<sequence>MSLTAMYNMHSPLRFNRWFITERSKFYFLCSLKEIFFSKPNHINDLLITNAPFLVGRIRMALLKSNKKEKR</sequence>
<reference evidence="1" key="2">
    <citation type="submission" date="2018-07" db="EMBL/GenBank/DDBJ databases">
        <authorList>
            <consortium name="GenomeTrakr network: Whole genome sequencing for foodborne pathogen traceback"/>
        </authorList>
    </citation>
    <scope>NUCLEOTIDE SEQUENCE [LARGE SCALE GENOMIC DNA]</scope>
    <source>
        <strain evidence="1">CFSAN048114</strain>
    </source>
</reference>
<evidence type="ECO:0000313" key="2">
    <source>
        <dbReference type="EMBL" id="OHJ52648.1"/>
    </source>
</evidence>
<accession>A0A3F3IZX9</accession>
<dbReference type="Proteomes" id="UP000866740">
    <property type="component" value="Unassembled WGS sequence"/>
</dbReference>
<comment type="caution">
    <text evidence="2">The sequence shown here is derived from an EMBL/GenBank/DDBJ whole genome shotgun (WGS) entry which is preliminary data.</text>
</comment>
<dbReference type="EMBL" id="RSUV01000005">
    <property type="protein sequence ID" value="MIV43763.1"/>
    <property type="molecule type" value="Genomic_DNA"/>
</dbReference>
<dbReference type="EMBL" id="MLTE01000006">
    <property type="protein sequence ID" value="OHJ52648.1"/>
    <property type="molecule type" value="Genomic_DNA"/>
</dbReference>
<gene>
    <name evidence="1" type="ORF">A7E06_09405</name>
    <name evidence="2" type="ORF">A7S51_10790</name>
</gene>
<dbReference type="Proteomes" id="UP000839530">
    <property type="component" value="Unassembled WGS sequence"/>
</dbReference>
<name>A0A3F3IZX9_SALER</name>
<reference evidence="2" key="1">
    <citation type="submission" date="2016-09" db="EMBL/GenBank/DDBJ databases">
        <title>Whole genome sequencing of Salmonella enterica.</title>
        <authorList>
            <person name="Bell R."/>
        </authorList>
    </citation>
    <scope>NUCLEOTIDE SEQUENCE [LARGE SCALE GENOMIC DNA]</scope>
    <source>
        <strain evidence="2">CFSAN044929</strain>
    </source>
</reference>
<organism evidence="2">
    <name type="scientific">Salmonella enterica</name>
    <name type="common">Salmonella choleraesuis</name>
    <dbReference type="NCBI Taxonomy" id="28901"/>
    <lineage>
        <taxon>Bacteria</taxon>
        <taxon>Pseudomonadati</taxon>
        <taxon>Pseudomonadota</taxon>
        <taxon>Gammaproteobacteria</taxon>
        <taxon>Enterobacterales</taxon>
        <taxon>Enterobacteriaceae</taxon>
        <taxon>Salmonella</taxon>
    </lineage>
</organism>
<protein>
    <submittedName>
        <fullName evidence="2">Uncharacterized protein</fullName>
    </submittedName>
</protein>
<proteinExistence type="predicted"/>
<dbReference type="AlphaFoldDB" id="A0A3F3IZX9"/>
<evidence type="ECO:0000313" key="1">
    <source>
        <dbReference type="EMBL" id="MIV43763.1"/>
    </source>
</evidence>